<keyword evidence="2" id="KW-1185">Reference proteome</keyword>
<organism evidence="1 2">
    <name type="scientific">Vigna unguiculata</name>
    <name type="common">Cowpea</name>
    <dbReference type="NCBI Taxonomy" id="3917"/>
    <lineage>
        <taxon>Eukaryota</taxon>
        <taxon>Viridiplantae</taxon>
        <taxon>Streptophyta</taxon>
        <taxon>Embryophyta</taxon>
        <taxon>Tracheophyta</taxon>
        <taxon>Spermatophyta</taxon>
        <taxon>Magnoliopsida</taxon>
        <taxon>eudicotyledons</taxon>
        <taxon>Gunneridae</taxon>
        <taxon>Pentapetalae</taxon>
        <taxon>rosids</taxon>
        <taxon>fabids</taxon>
        <taxon>Fabales</taxon>
        <taxon>Fabaceae</taxon>
        <taxon>Papilionoideae</taxon>
        <taxon>50 kb inversion clade</taxon>
        <taxon>NPAAA clade</taxon>
        <taxon>indigoferoid/millettioid clade</taxon>
        <taxon>Phaseoleae</taxon>
        <taxon>Vigna</taxon>
    </lineage>
</organism>
<evidence type="ECO:0000313" key="2">
    <source>
        <dbReference type="Proteomes" id="UP000501690"/>
    </source>
</evidence>
<evidence type="ECO:0000313" key="1">
    <source>
        <dbReference type="EMBL" id="QCD93556.1"/>
    </source>
</evidence>
<dbReference type="EMBL" id="CP039349">
    <property type="protein sequence ID" value="QCD93556.1"/>
    <property type="molecule type" value="Genomic_DNA"/>
</dbReference>
<reference evidence="1 2" key="1">
    <citation type="submission" date="2019-04" db="EMBL/GenBank/DDBJ databases">
        <title>An improved genome assembly and genetic linkage map for asparagus bean, Vigna unguiculata ssp. sesquipedialis.</title>
        <authorList>
            <person name="Xia Q."/>
            <person name="Zhang R."/>
            <person name="Dong Y."/>
        </authorList>
    </citation>
    <scope>NUCLEOTIDE SEQUENCE [LARGE SCALE GENOMIC DNA]</scope>
    <source>
        <tissue evidence="1">Leaf</tissue>
    </source>
</reference>
<name>A0A4D6LZZ3_VIGUN</name>
<accession>A0A4D6LZZ3</accession>
<gene>
    <name evidence="1" type="ORF">DEO72_LG5g1631</name>
</gene>
<protein>
    <submittedName>
        <fullName evidence="1">Uncharacterized protein</fullName>
    </submittedName>
</protein>
<dbReference type="AlphaFoldDB" id="A0A4D6LZZ3"/>
<dbReference type="Proteomes" id="UP000501690">
    <property type="component" value="Linkage Group LG5"/>
</dbReference>
<proteinExistence type="predicted"/>
<sequence>MPLHAHLHQRLLPCNKLHDDRQTHTDRKCFLAHNHLTKTAWRASHAARQNLGPDRLAGITHRQAPSANRIIIAPSPPGGLHPTARRLAVRHCLAYPSRAARCQPPSRPSISPFCLAEPSLAPSALLAE</sequence>